<keyword evidence="4" id="KW-0333">Golgi apparatus</keyword>
<protein>
    <submittedName>
        <fullName evidence="7">Golgi associated kinase 1B</fullName>
    </submittedName>
</protein>
<dbReference type="Proteomes" id="UP000694416">
    <property type="component" value="Unplaced"/>
</dbReference>
<keyword evidence="8" id="KW-1185">Reference proteome</keyword>
<dbReference type="RefSeq" id="XP_023083982.1">
    <property type="nucleotide sequence ID" value="XM_023228214.3"/>
</dbReference>
<evidence type="ECO:0000256" key="6">
    <source>
        <dbReference type="SAM" id="MobiDB-lite"/>
    </source>
</evidence>
<proteinExistence type="inferred from homology"/>
<gene>
    <name evidence="7" type="primary">GASK1B</name>
</gene>
<dbReference type="PANTHER" id="PTHR15905:SF1">
    <property type="entry name" value="GOLGI-ASSOCIATED KINASE 1B"/>
    <property type="match status" value="1"/>
</dbReference>
<comment type="similarity">
    <text evidence="3">Belongs to the GASK family.</text>
</comment>
<evidence type="ECO:0000313" key="7">
    <source>
        <dbReference type="Ensembl" id="ENSPTEP00000007870.1"/>
    </source>
</evidence>
<dbReference type="GO" id="GO:0005794">
    <property type="term" value="C:Golgi apparatus"/>
    <property type="evidence" value="ECO:0007669"/>
    <property type="project" value="UniProtKB-SubCell"/>
</dbReference>
<dbReference type="PANTHER" id="PTHR15905">
    <property type="entry name" value="GOLGI-ASSOCIATED KINASE 1B-RELATED"/>
    <property type="match status" value="1"/>
</dbReference>
<comment type="subcellular location">
    <subcellularLocation>
        <location evidence="1">Endomembrane system</location>
    </subcellularLocation>
    <subcellularLocation>
        <location evidence="2">Golgi apparatus</location>
    </subcellularLocation>
</comment>
<feature type="region of interest" description="Disordered" evidence="6">
    <location>
        <begin position="83"/>
        <end position="103"/>
    </location>
</feature>
<dbReference type="CTD" id="51313"/>
<accession>A0A8C9GQF7</accession>
<evidence type="ECO:0000256" key="1">
    <source>
        <dbReference type="ARBA" id="ARBA00004308"/>
    </source>
</evidence>
<evidence type="ECO:0000256" key="3">
    <source>
        <dbReference type="ARBA" id="ARBA00007691"/>
    </source>
</evidence>
<sequence>MTCPDKPGQLINWFICSLCVPRVRKLWSSRRPRTRRNLLLGTACAIYLGFLVSQVGRASLQHGHAAEKAPHRSRDTAEASFPEIPLDGTLAPPESQGNGSTLQPNVVYITLRSKRSKPANIRGTVKPKRRKKYAVASAAPGQEALVGPSLQPQEAARLADAVAPGYGQGANLAKMGEPAWRLVRGPGVRAGGPDFLQPSYRESNIRIYSESAPSWLSKDDIRRMRLLADSTVAGLRPVSSKSGARLLVLEGGAPGAVLRCGPSPCGLLKQPLDMSEVFAFHLDRILGLNRTLPSVSRKAEFIQDGRPCPIILWDASLSPASNDTHSSVKLTWGTYQQLLKQKCWQNGRVPKPESGCTEIHHHEWSKMALFDFLLQIYNRLDTNCCGFRPRKEDACVQNGLRPKCDNQGSAALAHIIQRKHDPRHLVFIDNKGFFDRSEDNLNFKLLEGIKEFPASAVSVLKSQHLRQKLLQSLFLDKVYWESQGGRQGIEKLIDVIEHRAKILITYINAHGAKVLPMNE</sequence>
<evidence type="ECO:0000256" key="2">
    <source>
        <dbReference type="ARBA" id="ARBA00004555"/>
    </source>
</evidence>
<name>A0A8C9GQF7_9PRIM</name>
<dbReference type="KEGG" id="pteh:111553416"/>
<organism evidence="7 8">
    <name type="scientific">Piliocolobus tephrosceles</name>
    <name type="common">Ugandan red Colobus</name>
    <dbReference type="NCBI Taxonomy" id="591936"/>
    <lineage>
        <taxon>Eukaryota</taxon>
        <taxon>Metazoa</taxon>
        <taxon>Chordata</taxon>
        <taxon>Craniata</taxon>
        <taxon>Vertebrata</taxon>
        <taxon>Euteleostomi</taxon>
        <taxon>Mammalia</taxon>
        <taxon>Eutheria</taxon>
        <taxon>Euarchontoglires</taxon>
        <taxon>Primates</taxon>
        <taxon>Haplorrhini</taxon>
        <taxon>Catarrhini</taxon>
        <taxon>Cercopithecidae</taxon>
        <taxon>Colobinae</taxon>
        <taxon>Piliocolobus</taxon>
    </lineage>
</organism>
<reference evidence="7" key="2">
    <citation type="submission" date="2025-09" db="UniProtKB">
        <authorList>
            <consortium name="Ensembl"/>
        </authorList>
    </citation>
    <scope>IDENTIFICATION</scope>
</reference>
<dbReference type="InterPro" id="IPR029207">
    <property type="entry name" value="FAM198"/>
</dbReference>
<dbReference type="AlphaFoldDB" id="A0A8C9GQF7"/>
<evidence type="ECO:0000256" key="4">
    <source>
        <dbReference type="ARBA" id="ARBA00023034"/>
    </source>
</evidence>
<dbReference type="Ensembl" id="ENSPTET00000011987.1">
    <property type="protein sequence ID" value="ENSPTEP00000007870.1"/>
    <property type="gene ID" value="ENSPTEG00000008945.1"/>
</dbReference>
<reference evidence="7" key="1">
    <citation type="submission" date="2025-08" db="UniProtKB">
        <authorList>
            <consortium name="Ensembl"/>
        </authorList>
    </citation>
    <scope>IDENTIFICATION</scope>
</reference>
<evidence type="ECO:0000256" key="5">
    <source>
        <dbReference type="ARBA" id="ARBA00023136"/>
    </source>
</evidence>
<evidence type="ECO:0000313" key="8">
    <source>
        <dbReference type="Proteomes" id="UP000694416"/>
    </source>
</evidence>
<dbReference type="Pfam" id="PF15051">
    <property type="entry name" value="FAM198"/>
    <property type="match status" value="1"/>
</dbReference>
<dbReference type="GeneID" id="111553416"/>
<keyword evidence="5" id="KW-0472">Membrane</keyword>